<dbReference type="AlphaFoldDB" id="A0A2S0WGK9"/>
<organism evidence="1 2">
    <name type="scientific">Corynebacterium liangguodongii</name>
    <dbReference type="NCBI Taxonomy" id="2079535"/>
    <lineage>
        <taxon>Bacteria</taxon>
        <taxon>Bacillati</taxon>
        <taxon>Actinomycetota</taxon>
        <taxon>Actinomycetes</taxon>
        <taxon>Mycobacteriales</taxon>
        <taxon>Corynebacteriaceae</taxon>
        <taxon>Corynebacterium</taxon>
    </lineage>
</organism>
<protein>
    <submittedName>
        <fullName evidence="1">Uncharacterized protein</fullName>
    </submittedName>
</protein>
<reference evidence="2" key="1">
    <citation type="submission" date="2018-01" db="EMBL/GenBank/DDBJ databases">
        <authorList>
            <person name="Li J."/>
        </authorList>
    </citation>
    <scope>NUCLEOTIDE SEQUENCE [LARGE SCALE GENOMIC DNA]</scope>
    <source>
        <strain evidence="2">2184</strain>
    </source>
</reference>
<gene>
    <name evidence="1" type="ORF">C3E79_10975</name>
</gene>
<dbReference type="KEGG" id="clia:C3E79_10975"/>
<dbReference type="RefSeq" id="WP_108404936.1">
    <property type="nucleotide sequence ID" value="NZ_QEEY01000006.1"/>
</dbReference>
<sequence length="169" mass="18089">MPATSRSPLHAVPPLQRAIAWALVIAVIGYFTLGKAHFSVEGLWDVSVHQRRVLRLVPLDEFRAPSTWYGPWLNFFGNVALFLPVGFLLGSAERGAVIGLILSVCIEAAQWIFASGYTDIDDVIFNTAGAALGGWLAAALSSRNNALGVWVISAGAAVLSLIFLASIVR</sequence>
<name>A0A2S0WGK9_9CORY</name>
<keyword evidence="2" id="KW-1185">Reference proteome</keyword>
<dbReference type="Pfam" id="PF04892">
    <property type="entry name" value="VanZ"/>
    <property type="match status" value="1"/>
</dbReference>
<dbReference type="InterPro" id="IPR006976">
    <property type="entry name" value="VanZ-like"/>
</dbReference>
<accession>A0A2S0WGK9</accession>
<dbReference type="Proteomes" id="UP000244754">
    <property type="component" value="Chromosome"/>
</dbReference>
<proteinExistence type="predicted"/>
<evidence type="ECO:0000313" key="2">
    <source>
        <dbReference type="Proteomes" id="UP000244754"/>
    </source>
</evidence>
<evidence type="ECO:0000313" key="1">
    <source>
        <dbReference type="EMBL" id="AWB84928.1"/>
    </source>
</evidence>
<dbReference type="EMBL" id="CP026948">
    <property type="protein sequence ID" value="AWB84928.1"/>
    <property type="molecule type" value="Genomic_DNA"/>
</dbReference>